<keyword evidence="4 6" id="KW-0808">Transferase</keyword>
<evidence type="ECO:0000256" key="6">
    <source>
        <dbReference type="HAMAP-Rule" id="MF_01877"/>
    </source>
</evidence>
<evidence type="ECO:0000256" key="4">
    <source>
        <dbReference type="ARBA" id="ARBA00022679"/>
    </source>
</evidence>
<dbReference type="CDD" id="cd11648">
    <property type="entry name" value="RsmI"/>
    <property type="match status" value="1"/>
</dbReference>
<feature type="domain" description="Tetrapyrrole methylase" evidence="7">
    <location>
        <begin position="3"/>
        <end position="211"/>
    </location>
</feature>
<evidence type="ECO:0000313" key="8">
    <source>
        <dbReference type="EMBL" id="OGE01477.1"/>
    </source>
</evidence>
<dbReference type="Gene3D" id="3.30.950.10">
    <property type="entry name" value="Methyltransferase, Cobalt-precorrin-4 Transmethylase, Domain 2"/>
    <property type="match status" value="1"/>
</dbReference>
<sequence length="228" mass="25168">MGTLYIVATPIGNLKDITYRAIEVLGSVDYILCEDTRVAGKLLSHYAIKQSLISFNEFSENFKTGNVVSDIAAGKSVALISDAGSPLISDPGYKLVRECVIKGIKVEAIPGPSAAISALTVSGLPPDKFLFLGYLSKKQGKRKETLRSLFTILQTMMGKKLKPTVIIYESPYRLLTMLKDLQEVFGDVDIVVCRELTKIHEEVRREKVSEATEHFSKIPPKGELTILF</sequence>
<accession>A0A1F5HBC6</accession>
<keyword evidence="5 6" id="KW-0949">S-adenosyl-L-methionine</keyword>
<dbReference type="Gene3D" id="3.40.1010.10">
    <property type="entry name" value="Cobalt-precorrin-4 Transmethylase, Domain 1"/>
    <property type="match status" value="1"/>
</dbReference>
<protein>
    <recommendedName>
        <fullName evidence="6">Ribosomal RNA small subunit methyltransferase I</fullName>
        <ecNumber evidence="6">2.1.1.198</ecNumber>
    </recommendedName>
    <alternativeName>
        <fullName evidence="6">16S rRNA 2'-O-ribose C1402 methyltransferase</fullName>
    </alternativeName>
    <alternativeName>
        <fullName evidence="6">rRNA (cytidine-2'-O-)-methyltransferase RsmI</fullName>
    </alternativeName>
</protein>
<dbReference type="GO" id="GO:0005737">
    <property type="term" value="C:cytoplasm"/>
    <property type="evidence" value="ECO:0007669"/>
    <property type="project" value="UniProtKB-SubCell"/>
</dbReference>
<dbReference type="EC" id="2.1.1.198" evidence="6"/>
<dbReference type="PANTHER" id="PTHR46111:SF1">
    <property type="entry name" value="RIBOSOMAL RNA SMALL SUBUNIT METHYLTRANSFERASE I"/>
    <property type="match status" value="1"/>
</dbReference>
<evidence type="ECO:0000256" key="2">
    <source>
        <dbReference type="ARBA" id="ARBA00022552"/>
    </source>
</evidence>
<name>A0A1F5HBC6_9BACT</name>
<gene>
    <name evidence="6" type="primary">rsmI</name>
    <name evidence="8" type="ORF">A2196_03185</name>
</gene>
<organism evidence="8 9">
    <name type="scientific">Candidatus Curtissbacteria bacterium RIFOXYA1_FULL_41_14</name>
    <dbReference type="NCBI Taxonomy" id="1797737"/>
    <lineage>
        <taxon>Bacteria</taxon>
        <taxon>Candidatus Curtissiibacteriota</taxon>
    </lineage>
</organism>
<dbReference type="FunFam" id="3.30.950.10:FF:000002">
    <property type="entry name" value="Ribosomal RNA small subunit methyltransferase I"/>
    <property type="match status" value="1"/>
</dbReference>
<dbReference type="PROSITE" id="PS01296">
    <property type="entry name" value="RSMI"/>
    <property type="match status" value="1"/>
</dbReference>
<comment type="subcellular location">
    <subcellularLocation>
        <location evidence="6">Cytoplasm</location>
    </subcellularLocation>
</comment>
<dbReference type="Proteomes" id="UP000176751">
    <property type="component" value="Unassembled WGS sequence"/>
</dbReference>
<evidence type="ECO:0000313" key="9">
    <source>
        <dbReference type="Proteomes" id="UP000176751"/>
    </source>
</evidence>
<proteinExistence type="inferred from homology"/>
<dbReference type="AlphaFoldDB" id="A0A1F5HBC6"/>
<evidence type="ECO:0000256" key="3">
    <source>
        <dbReference type="ARBA" id="ARBA00022603"/>
    </source>
</evidence>
<dbReference type="InterPro" id="IPR014776">
    <property type="entry name" value="4pyrrole_Mease_sub2"/>
</dbReference>
<dbReference type="FunFam" id="3.40.1010.10:FF:000007">
    <property type="entry name" value="Ribosomal RNA small subunit methyltransferase I"/>
    <property type="match status" value="1"/>
</dbReference>
<dbReference type="HAMAP" id="MF_01877">
    <property type="entry name" value="16SrRNA_methyltr_I"/>
    <property type="match status" value="1"/>
</dbReference>
<reference evidence="8 9" key="1">
    <citation type="journal article" date="2016" name="Nat. Commun.">
        <title>Thousands of microbial genomes shed light on interconnected biogeochemical processes in an aquifer system.</title>
        <authorList>
            <person name="Anantharaman K."/>
            <person name="Brown C.T."/>
            <person name="Hug L.A."/>
            <person name="Sharon I."/>
            <person name="Castelle C.J."/>
            <person name="Probst A.J."/>
            <person name="Thomas B.C."/>
            <person name="Singh A."/>
            <person name="Wilkins M.J."/>
            <person name="Karaoz U."/>
            <person name="Brodie E.L."/>
            <person name="Williams K.H."/>
            <person name="Hubbard S.S."/>
            <person name="Banfield J.F."/>
        </authorList>
    </citation>
    <scope>NUCLEOTIDE SEQUENCE [LARGE SCALE GENOMIC DNA]</scope>
</reference>
<evidence type="ECO:0000259" key="7">
    <source>
        <dbReference type="Pfam" id="PF00590"/>
    </source>
</evidence>
<dbReference type="STRING" id="1797737.A2196_03185"/>
<dbReference type="InterPro" id="IPR008189">
    <property type="entry name" value="rRNA_ssu_MeTfrase_I"/>
</dbReference>
<evidence type="ECO:0000256" key="1">
    <source>
        <dbReference type="ARBA" id="ARBA00022490"/>
    </source>
</evidence>
<keyword evidence="2 6" id="KW-0698">rRNA processing</keyword>
<dbReference type="EMBL" id="MFCA01000026">
    <property type="protein sequence ID" value="OGE01477.1"/>
    <property type="molecule type" value="Genomic_DNA"/>
</dbReference>
<dbReference type="InterPro" id="IPR000878">
    <property type="entry name" value="4pyrrol_Mease"/>
</dbReference>
<keyword evidence="3 6" id="KW-0489">Methyltransferase</keyword>
<dbReference type="InterPro" id="IPR035996">
    <property type="entry name" value="4pyrrol_Methylase_sf"/>
</dbReference>
<comment type="catalytic activity">
    <reaction evidence="6">
        <text>cytidine(1402) in 16S rRNA + S-adenosyl-L-methionine = 2'-O-methylcytidine(1402) in 16S rRNA + S-adenosyl-L-homocysteine + H(+)</text>
        <dbReference type="Rhea" id="RHEA:42924"/>
        <dbReference type="Rhea" id="RHEA-COMP:10285"/>
        <dbReference type="Rhea" id="RHEA-COMP:10286"/>
        <dbReference type="ChEBI" id="CHEBI:15378"/>
        <dbReference type="ChEBI" id="CHEBI:57856"/>
        <dbReference type="ChEBI" id="CHEBI:59789"/>
        <dbReference type="ChEBI" id="CHEBI:74495"/>
        <dbReference type="ChEBI" id="CHEBI:82748"/>
        <dbReference type="EC" id="2.1.1.198"/>
    </reaction>
</comment>
<dbReference type="SUPFAM" id="SSF53790">
    <property type="entry name" value="Tetrapyrrole methylase"/>
    <property type="match status" value="1"/>
</dbReference>
<keyword evidence="1 6" id="KW-0963">Cytoplasm</keyword>
<comment type="similarity">
    <text evidence="6">Belongs to the methyltransferase superfamily. RsmI family.</text>
</comment>
<comment type="function">
    <text evidence="6">Catalyzes the 2'-O-methylation of the ribose of cytidine 1402 (C1402) in 16S rRNA.</text>
</comment>
<dbReference type="InterPro" id="IPR014777">
    <property type="entry name" value="4pyrrole_Mease_sub1"/>
</dbReference>
<dbReference type="InterPro" id="IPR018063">
    <property type="entry name" value="SAM_MeTrfase_RsmI_CS"/>
</dbReference>
<dbReference type="NCBIfam" id="TIGR00096">
    <property type="entry name" value="16S rRNA (cytidine(1402)-2'-O)-methyltransferase"/>
    <property type="match status" value="1"/>
</dbReference>
<dbReference type="GO" id="GO:0070677">
    <property type="term" value="F:rRNA (cytosine-2'-O-)-methyltransferase activity"/>
    <property type="evidence" value="ECO:0007669"/>
    <property type="project" value="UniProtKB-UniRule"/>
</dbReference>
<comment type="caution">
    <text evidence="8">The sequence shown here is derived from an EMBL/GenBank/DDBJ whole genome shotgun (WGS) entry which is preliminary data.</text>
</comment>
<evidence type="ECO:0000256" key="5">
    <source>
        <dbReference type="ARBA" id="ARBA00022691"/>
    </source>
</evidence>
<dbReference type="PIRSF" id="PIRSF005917">
    <property type="entry name" value="MTase_YraL"/>
    <property type="match status" value="1"/>
</dbReference>
<dbReference type="Pfam" id="PF00590">
    <property type="entry name" value="TP_methylase"/>
    <property type="match status" value="1"/>
</dbReference>
<dbReference type="PANTHER" id="PTHR46111">
    <property type="entry name" value="RIBOSOMAL RNA SMALL SUBUNIT METHYLTRANSFERASE I"/>
    <property type="match status" value="1"/>
</dbReference>